<feature type="domain" description="Type I restriction modification DNA specificity" evidence="4">
    <location>
        <begin position="66"/>
        <end position="183"/>
    </location>
</feature>
<evidence type="ECO:0000259" key="4">
    <source>
        <dbReference type="Pfam" id="PF01420"/>
    </source>
</evidence>
<evidence type="ECO:0000256" key="2">
    <source>
        <dbReference type="ARBA" id="ARBA00022747"/>
    </source>
</evidence>
<sequence>MMTWPEVQFETLFSEPQRNGLYKEKQFHGSGAKIVNMGELFAYRFLGSQDMQRVQISDTEYRRFGLQDGDLLFARRSLIESGAGKCVIVEGVKEEMVFESSLIRVRLAQERCSSRFYLYYFSCPPGRSRVEAIITGAAQKGIRGTDLARIIVHLPPLATQQKIAAILSAYDDLIENNLQRIKILEEMAQNLYREWFARFRFLGHQHARFVDSPLGRIPEAWEVVPLGKLTELRKDKFKEALHSECPLLDLAKMQQQTLSVGETGNPSELTTSRIVFEEDDILFGSIRPYLHKVALAPCRGVTNVSVLVVRSAEKTLQSFLAVLLSSIDAIRWADQHSTGTKMPVIKWEVLRTMPVLLPSQAVLGSFETSVQPMLQTVKMASSRNQNLRRTRDLLLPRLISGEVDVSELDIAVPDQAGA</sequence>
<dbReference type="RefSeq" id="WP_119086369.1">
    <property type="nucleotide sequence ID" value="NZ_QXIY01000037.1"/>
</dbReference>
<dbReference type="PANTHER" id="PTHR30408:SF13">
    <property type="entry name" value="TYPE I RESTRICTION ENZYME HINDI SPECIFICITY SUBUNIT"/>
    <property type="match status" value="1"/>
</dbReference>
<keyword evidence="2" id="KW-0680">Restriction system</keyword>
<dbReference type="CDD" id="cd17517">
    <property type="entry name" value="RMtype1_S_EcoKI_StySPI-TRD2-CR2_like"/>
    <property type="match status" value="1"/>
</dbReference>
<keyword evidence="6" id="KW-1185">Reference proteome</keyword>
<dbReference type="GO" id="GO:0004519">
    <property type="term" value="F:endonuclease activity"/>
    <property type="evidence" value="ECO:0007669"/>
    <property type="project" value="UniProtKB-KW"/>
</dbReference>
<dbReference type="InterPro" id="IPR044946">
    <property type="entry name" value="Restrct_endonuc_typeI_TRD_sf"/>
</dbReference>
<protein>
    <submittedName>
        <fullName evidence="5">Restriction endonuclease subunit S</fullName>
    </submittedName>
</protein>
<dbReference type="PANTHER" id="PTHR30408">
    <property type="entry name" value="TYPE-1 RESTRICTION ENZYME ECOKI SPECIFICITY PROTEIN"/>
    <property type="match status" value="1"/>
</dbReference>
<dbReference type="SUPFAM" id="SSF116734">
    <property type="entry name" value="DNA methylase specificity domain"/>
    <property type="match status" value="2"/>
</dbReference>
<gene>
    <name evidence="5" type="ORF">SMC1_08585</name>
</gene>
<evidence type="ECO:0000256" key="3">
    <source>
        <dbReference type="ARBA" id="ARBA00023125"/>
    </source>
</evidence>
<dbReference type="EMBL" id="QXIY01000037">
    <property type="protein sequence ID" value="RIE16106.1"/>
    <property type="molecule type" value="Genomic_DNA"/>
</dbReference>
<keyword evidence="5" id="KW-0378">Hydrolase</keyword>
<dbReference type="InterPro" id="IPR000055">
    <property type="entry name" value="Restrct_endonuc_typeI_TRD"/>
</dbReference>
<dbReference type="GO" id="GO:0009307">
    <property type="term" value="P:DNA restriction-modification system"/>
    <property type="evidence" value="ECO:0007669"/>
    <property type="project" value="UniProtKB-KW"/>
</dbReference>
<dbReference type="Gene3D" id="3.90.220.20">
    <property type="entry name" value="DNA methylase specificity domains"/>
    <property type="match status" value="2"/>
</dbReference>
<comment type="caution">
    <text evidence="5">The sequence shown here is derived from an EMBL/GenBank/DDBJ whole genome shotgun (WGS) entry which is preliminary data.</text>
</comment>
<evidence type="ECO:0000313" key="6">
    <source>
        <dbReference type="Proteomes" id="UP000266113"/>
    </source>
</evidence>
<proteinExistence type="inferred from homology"/>
<dbReference type="OrthoDB" id="9798929at2"/>
<keyword evidence="5" id="KW-0540">Nuclease</keyword>
<dbReference type="Gene3D" id="1.10.287.1120">
    <property type="entry name" value="Bipartite methylase S protein"/>
    <property type="match status" value="1"/>
</dbReference>
<evidence type="ECO:0000313" key="5">
    <source>
        <dbReference type="EMBL" id="RIE16106.1"/>
    </source>
</evidence>
<evidence type="ECO:0000256" key="1">
    <source>
        <dbReference type="ARBA" id="ARBA00010923"/>
    </source>
</evidence>
<dbReference type="Pfam" id="PF01420">
    <property type="entry name" value="Methylase_S"/>
    <property type="match status" value="1"/>
</dbReference>
<name>A0A398DKA5_9BACT</name>
<keyword evidence="5" id="KW-0255">Endonuclease</keyword>
<dbReference type="AlphaFoldDB" id="A0A398DKA5"/>
<keyword evidence="3" id="KW-0238">DNA-binding</keyword>
<reference evidence="5 6" key="1">
    <citation type="submission" date="2018-09" db="EMBL/GenBank/DDBJ databases">
        <title>Discovery and Ecogenomic Context for Candidatus Cryosericales, a Global Caldiserica Order Active in Thawing Permafrost.</title>
        <authorList>
            <person name="Martinez M.A."/>
            <person name="Woodcroft B.J."/>
            <person name="Ignacio Espinoza J.C."/>
            <person name="Zayed A."/>
            <person name="Singleton C.M."/>
            <person name="Boyd J."/>
            <person name="Li Y.-F."/>
            <person name="Purvine S."/>
            <person name="Maughan H."/>
            <person name="Hodgkins S.B."/>
            <person name="Anderson D."/>
            <person name="Sederholm M."/>
            <person name="Temperton B."/>
            <person name="Saleska S.R."/>
            <person name="Tyson G.W."/>
            <person name="Rich V.I."/>
        </authorList>
    </citation>
    <scope>NUCLEOTIDE SEQUENCE [LARGE SCALE GENOMIC DNA]</scope>
    <source>
        <strain evidence="5 6">SMC1</strain>
    </source>
</reference>
<dbReference type="InterPro" id="IPR052021">
    <property type="entry name" value="Type-I_RS_S_subunit"/>
</dbReference>
<comment type="similarity">
    <text evidence="1">Belongs to the type-I restriction system S methylase family.</text>
</comment>
<dbReference type="GO" id="GO:0003677">
    <property type="term" value="F:DNA binding"/>
    <property type="evidence" value="ECO:0007669"/>
    <property type="project" value="UniProtKB-KW"/>
</dbReference>
<dbReference type="Proteomes" id="UP000266113">
    <property type="component" value="Unassembled WGS sequence"/>
</dbReference>
<accession>A0A398DKA5</accession>
<organism evidence="5 6">
    <name type="scientific">Candidatus Cryosericum septentrionale</name>
    <dbReference type="NCBI Taxonomy" id="2290913"/>
    <lineage>
        <taxon>Bacteria</taxon>
        <taxon>Pseudomonadati</taxon>
        <taxon>Caldisericota/Cryosericota group</taxon>
        <taxon>Candidatus Cryosericota</taxon>
        <taxon>Candidatus Cryosericia</taxon>
        <taxon>Candidatus Cryosericales</taxon>
        <taxon>Candidatus Cryosericaceae</taxon>
        <taxon>Candidatus Cryosericum</taxon>
    </lineage>
</organism>